<evidence type="ECO:0008006" key="3">
    <source>
        <dbReference type="Google" id="ProtNLM"/>
    </source>
</evidence>
<dbReference type="STRING" id="343874.GCA_000805695_00115"/>
<dbReference type="AlphaFoldDB" id="A0A376G650"/>
<evidence type="ECO:0000313" key="1">
    <source>
        <dbReference type="EMBL" id="STD56159.1"/>
    </source>
</evidence>
<dbReference type="Proteomes" id="UP000254737">
    <property type="component" value="Unassembled WGS sequence"/>
</dbReference>
<dbReference type="EMBL" id="UFXS01000001">
    <property type="protein sequence ID" value="STD56159.1"/>
    <property type="molecule type" value="Genomic_DNA"/>
</dbReference>
<protein>
    <recommendedName>
        <fullName evidence="3">DUF4861 domain-containing protein</fullName>
    </recommendedName>
</protein>
<dbReference type="PROSITE" id="PS51257">
    <property type="entry name" value="PROKAR_LIPOPROTEIN"/>
    <property type="match status" value="1"/>
</dbReference>
<dbReference type="InterPro" id="IPR032342">
    <property type="entry name" value="DUF4861"/>
</dbReference>
<name>A0A376G650_9FLAO</name>
<accession>A0A376G650</accession>
<proteinExistence type="predicted"/>
<gene>
    <name evidence="1" type="ORF">NCTC13456_02140</name>
</gene>
<organism evidence="1 2">
    <name type="scientific">Empedobacter falsenii</name>
    <dbReference type="NCBI Taxonomy" id="343874"/>
    <lineage>
        <taxon>Bacteria</taxon>
        <taxon>Pseudomonadati</taxon>
        <taxon>Bacteroidota</taxon>
        <taxon>Flavobacteriia</taxon>
        <taxon>Flavobacteriales</taxon>
        <taxon>Weeksellaceae</taxon>
        <taxon>Empedobacter</taxon>
    </lineage>
</organism>
<dbReference type="OrthoDB" id="846806at2"/>
<evidence type="ECO:0000313" key="2">
    <source>
        <dbReference type="Proteomes" id="UP000254737"/>
    </source>
</evidence>
<sequence length="327" mass="37232">MKKIIATITTLILVTSCSNRLVQHENNGFTYSEISIKEGGKWVDGKRGHKEYEGGTFRNVQEHTLDPQHTDHAFDIRYEGPGWENQNVGYRLYLDWRNAVDIFGKKVKTQVLQDVGQDGFDSYHEPLPWGQDILKAGKSLGIGGFGRLVNDTVAHLHQVENTYVKVKNSKNVSSFEIDYSKWKTANHTTDVKAKVSIYPYDRFSKFELKTSVLTNGLTTGLVKFKNIPLQQKKSSNGSWGYIATYGKQTLVDKNDLLGMAIFYKSDEVEKLVDGKDDHLIVFKPTTKTMTYYILAAWAQEPNGLKNETEFYNDLNSKLVQLEKSNRL</sequence>
<reference evidence="1 2" key="1">
    <citation type="submission" date="2018-06" db="EMBL/GenBank/DDBJ databases">
        <authorList>
            <consortium name="Pathogen Informatics"/>
            <person name="Doyle S."/>
        </authorList>
    </citation>
    <scope>NUCLEOTIDE SEQUENCE [LARGE SCALE GENOMIC DNA]</scope>
    <source>
        <strain evidence="1 2">NCTC13456</strain>
    </source>
</reference>
<dbReference type="RefSeq" id="WP_038330460.1">
    <property type="nucleotide sequence ID" value="NZ_JSYQ01000001.1"/>
</dbReference>
<dbReference type="Pfam" id="PF16153">
    <property type="entry name" value="DUF4861"/>
    <property type="match status" value="1"/>
</dbReference>